<keyword evidence="2" id="KW-1185">Reference proteome</keyword>
<dbReference type="VEuPathDB" id="FungiDB:LEMA_uP116200.1"/>
<protein>
    <submittedName>
        <fullName evidence="1">Predicted protein</fullName>
    </submittedName>
</protein>
<proteinExistence type="predicted"/>
<gene>
    <name evidence="1" type="ORF">LEMA_uP116200.1</name>
</gene>
<dbReference type="AlphaFoldDB" id="E4ZTQ7"/>
<accession>E4ZTQ7</accession>
<evidence type="ECO:0000313" key="2">
    <source>
        <dbReference type="Proteomes" id="UP000002668"/>
    </source>
</evidence>
<dbReference type="HOGENOM" id="CLU_2923063_0_0_1"/>
<name>E4ZTQ7_LEPMJ</name>
<sequence>MSDRYLSVDLGQYPRHTRVHSCTSATRMRARNRLRQVTGAPRVYGQDYGRHQRQCASARAA</sequence>
<dbReference type="EMBL" id="FP929125">
    <property type="protein sequence ID" value="CBX94617.1"/>
    <property type="molecule type" value="Genomic_DNA"/>
</dbReference>
<dbReference type="InParanoid" id="E4ZTQ7"/>
<organism evidence="2">
    <name type="scientific">Leptosphaeria maculans (strain JN3 / isolate v23.1.3 / race Av1-4-5-6-7-8)</name>
    <name type="common">Blackleg fungus</name>
    <name type="synonym">Phoma lingam</name>
    <dbReference type="NCBI Taxonomy" id="985895"/>
    <lineage>
        <taxon>Eukaryota</taxon>
        <taxon>Fungi</taxon>
        <taxon>Dikarya</taxon>
        <taxon>Ascomycota</taxon>
        <taxon>Pezizomycotina</taxon>
        <taxon>Dothideomycetes</taxon>
        <taxon>Pleosporomycetidae</taxon>
        <taxon>Pleosporales</taxon>
        <taxon>Pleosporineae</taxon>
        <taxon>Leptosphaeriaceae</taxon>
        <taxon>Plenodomus</taxon>
        <taxon>Plenodomus lingam/Leptosphaeria maculans species complex</taxon>
    </lineage>
</organism>
<reference evidence="2" key="1">
    <citation type="journal article" date="2011" name="Nat. Commun.">
        <title>Effector diversification within compartments of the Leptosphaeria maculans genome affected by Repeat-Induced Point mutations.</title>
        <authorList>
            <person name="Rouxel T."/>
            <person name="Grandaubert J."/>
            <person name="Hane J.K."/>
            <person name="Hoede C."/>
            <person name="van de Wouw A.P."/>
            <person name="Couloux A."/>
            <person name="Dominguez V."/>
            <person name="Anthouard V."/>
            <person name="Bally P."/>
            <person name="Bourras S."/>
            <person name="Cozijnsen A.J."/>
            <person name="Ciuffetti L.M."/>
            <person name="Degrave A."/>
            <person name="Dilmaghani A."/>
            <person name="Duret L."/>
            <person name="Fudal I."/>
            <person name="Goodwin S.B."/>
            <person name="Gout L."/>
            <person name="Glaser N."/>
            <person name="Linglin J."/>
            <person name="Kema G.H.J."/>
            <person name="Lapalu N."/>
            <person name="Lawrence C.B."/>
            <person name="May K."/>
            <person name="Meyer M."/>
            <person name="Ollivier B."/>
            <person name="Poulain J."/>
            <person name="Schoch C.L."/>
            <person name="Simon A."/>
            <person name="Spatafora J.W."/>
            <person name="Stachowiak A."/>
            <person name="Turgeon B.G."/>
            <person name="Tyler B.M."/>
            <person name="Vincent D."/>
            <person name="Weissenbach J."/>
            <person name="Amselem J."/>
            <person name="Quesneville H."/>
            <person name="Oliver R.P."/>
            <person name="Wincker P."/>
            <person name="Balesdent M.-H."/>
            <person name="Howlett B.J."/>
        </authorList>
    </citation>
    <scope>NUCLEOTIDE SEQUENCE [LARGE SCALE GENOMIC DNA]</scope>
    <source>
        <strain evidence="2">JN3 / isolate v23.1.3 / race Av1-4-5-6-7-8</strain>
    </source>
</reference>
<dbReference type="Proteomes" id="UP000002668">
    <property type="component" value="Genome"/>
</dbReference>
<evidence type="ECO:0000313" key="1">
    <source>
        <dbReference type="EMBL" id="CBX94617.1"/>
    </source>
</evidence>